<gene>
    <name evidence="3" type="primary">Contig1926.g2085</name>
    <name evidence="3" type="ORF">STYLEM_10805</name>
</gene>
<feature type="region of interest" description="Disordered" evidence="1">
    <location>
        <begin position="345"/>
        <end position="364"/>
    </location>
</feature>
<evidence type="ECO:0000256" key="1">
    <source>
        <dbReference type="SAM" id="MobiDB-lite"/>
    </source>
</evidence>
<dbReference type="Proteomes" id="UP000039865">
    <property type="component" value="Unassembled WGS sequence"/>
</dbReference>
<evidence type="ECO:0000313" key="4">
    <source>
        <dbReference type="Proteomes" id="UP000039865"/>
    </source>
</evidence>
<name>A0A078AIM0_STYLE</name>
<organism evidence="3 4">
    <name type="scientific">Stylonychia lemnae</name>
    <name type="common">Ciliate</name>
    <dbReference type="NCBI Taxonomy" id="5949"/>
    <lineage>
        <taxon>Eukaryota</taxon>
        <taxon>Sar</taxon>
        <taxon>Alveolata</taxon>
        <taxon>Ciliophora</taxon>
        <taxon>Intramacronucleata</taxon>
        <taxon>Spirotrichea</taxon>
        <taxon>Stichotrichia</taxon>
        <taxon>Sporadotrichida</taxon>
        <taxon>Oxytrichidae</taxon>
        <taxon>Stylonychinae</taxon>
        <taxon>Stylonychia</taxon>
    </lineage>
</organism>
<evidence type="ECO:0000256" key="2">
    <source>
        <dbReference type="SAM" id="SignalP"/>
    </source>
</evidence>
<keyword evidence="2" id="KW-0732">Signal</keyword>
<dbReference type="AlphaFoldDB" id="A0A078AIM0"/>
<keyword evidence="4" id="KW-1185">Reference proteome</keyword>
<reference evidence="3 4" key="1">
    <citation type="submission" date="2014-06" db="EMBL/GenBank/DDBJ databases">
        <authorList>
            <person name="Swart Estienne"/>
        </authorList>
    </citation>
    <scope>NUCLEOTIDE SEQUENCE [LARGE SCALE GENOMIC DNA]</scope>
    <source>
        <strain evidence="3 4">130c</strain>
    </source>
</reference>
<feature type="compositionally biased region" description="Basic and acidic residues" evidence="1">
    <location>
        <begin position="353"/>
        <end position="364"/>
    </location>
</feature>
<feature type="signal peptide" evidence="2">
    <location>
        <begin position="1"/>
        <end position="19"/>
    </location>
</feature>
<sequence>MKSALTVTAIVGLSTLTNAQRYPEEEFFRMQDKSNVSHLLRNNNAKHQAKLLSDADELNVEFKLPRIPKEAISEGYDAIKDIFDLGKILYDANTQQAQVQLNVEQQNLITSFDRERLLKIANGEIRPQVEQVEYKYLPQMEQYLKYKGIIPSVQKSMEISDSEKAYYANQRQSVQASISSQSDFIKSFDDDQWLKQIKKRVIMPRVEATQLSLPERNMIFDLMPTSEFEQYKKNVIANINKQKVQSTIPEGNLLYQFDKERLRKIANGEIRPEVQNPSPYMNERYTVDQTGFKNIMKHPKAQGEQNLMVQLMSPETDEQVDAMLNKWLLNSKRNQNKIQKHKIAPHVESYNNFDREQPRYSRRQ</sequence>
<evidence type="ECO:0000313" key="3">
    <source>
        <dbReference type="EMBL" id="CDW81781.1"/>
    </source>
</evidence>
<accession>A0A078AIM0</accession>
<protein>
    <submittedName>
        <fullName evidence="3">Uncharacterized protein</fullName>
    </submittedName>
</protein>
<proteinExistence type="predicted"/>
<feature type="chain" id="PRO_5001729476" evidence="2">
    <location>
        <begin position="20"/>
        <end position="364"/>
    </location>
</feature>
<dbReference type="EMBL" id="CCKQ01010272">
    <property type="protein sequence ID" value="CDW81781.1"/>
    <property type="molecule type" value="Genomic_DNA"/>
</dbReference>
<dbReference type="InParanoid" id="A0A078AIM0"/>